<organism evidence="11 12">
    <name type="scientific">Novosphingobium olei</name>
    <dbReference type="NCBI Taxonomy" id="2728851"/>
    <lineage>
        <taxon>Bacteria</taxon>
        <taxon>Pseudomonadati</taxon>
        <taxon>Pseudomonadota</taxon>
        <taxon>Alphaproteobacteria</taxon>
        <taxon>Sphingomonadales</taxon>
        <taxon>Sphingomonadaceae</taxon>
        <taxon>Novosphingobium</taxon>
    </lineage>
</organism>
<keyword evidence="4" id="KW-0547">Nucleotide-binding</keyword>
<dbReference type="GO" id="GO:0005524">
    <property type="term" value="F:ATP binding"/>
    <property type="evidence" value="ECO:0007669"/>
    <property type="project" value="UniProtKB-KW"/>
</dbReference>
<evidence type="ECO:0000256" key="1">
    <source>
        <dbReference type="ARBA" id="ARBA00004651"/>
    </source>
</evidence>
<dbReference type="PANTHER" id="PTHR11384">
    <property type="entry name" value="ATP-BINDING CASSETTE, SUB-FAMILY D MEMBER"/>
    <property type="match status" value="1"/>
</dbReference>
<dbReference type="GO" id="GO:0140359">
    <property type="term" value="F:ABC-type transporter activity"/>
    <property type="evidence" value="ECO:0007669"/>
    <property type="project" value="InterPro"/>
</dbReference>
<dbReference type="PROSITE" id="PS00211">
    <property type="entry name" value="ABC_TRANSPORTER_1"/>
    <property type="match status" value="1"/>
</dbReference>
<dbReference type="Proteomes" id="UP000583556">
    <property type="component" value="Unassembled WGS sequence"/>
</dbReference>
<reference evidence="11 12" key="1">
    <citation type="submission" date="2020-04" db="EMBL/GenBank/DDBJ databases">
        <title>Novosphingobium sp. TW-4 isolated from soil.</title>
        <authorList>
            <person name="Dahal R.H."/>
            <person name="Chaudhary D.K."/>
        </authorList>
    </citation>
    <scope>NUCLEOTIDE SEQUENCE [LARGE SCALE GENOMIC DNA]</scope>
    <source>
        <strain evidence="11 12">TW-4</strain>
    </source>
</reference>
<dbReference type="Gene3D" id="3.40.50.300">
    <property type="entry name" value="P-loop containing nucleotide triphosphate hydrolases"/>
    <property type="match status" value="1"/>
</dbReference>
<dbReference type="InterPro" id="IPR036640">
    <property type="entry name" value="ABC1_TM_sf"/>
</dbReference>
<proteinExistence type="predicted"/>
<protein>
    <submittedName>
        <fullName evidence="11">ABC transporter ATP-binding protein/permease</fullName>
    </submittedName>
</protein>
<feature type="domain" description="ABC transmembrane type-1" evidence="10">
    <location>
        <begin position="41"/>
        <end position="342"/>
    </location>
</feature>
<dbReference type="GO" id="GO:0016887">
    <property type="term" value="F:ATP hydrolysis activity"/>
    <property type="evidence" value="ECO:0007669"/>
    <property type="project" value="InterPro"/>
</dbReference>
<feature type="domain" description="ABC transporter" evidence="9">
    <location>
        <begin position="378"/>
        <end position="581"/>
    </location>
</feature>
<evidence type="ECO:0000256" key="3">
    <source>
        <dbReference type="ARBA" id="ARBA00022692"/>
    </source>
</evidence>
<feature type="transmembrane region" description="Helical" evidence="8">
    <location>
        <begin position="39"/>
        <end position="62"/>
    </location>
</feature>
<keyword evidence="5 11" id="KW-0067">ATP-binding</keyword>
<name>A0A7Y0BP24_9SPHN</name>
<evidence type="ECO:0000313" key="11">
    <source>
        <dbReference type="EMBL" id="NML93975.1"/>
    </source>
</evidence>
<evidence type="ECO:0000313" key="12">
    <source>
        <dbReference type="Proteomes" id="UP000583556"/>
    </source>
</evidence>
<keyword evidence="6 8" id="KW-1133">Transmembrane helix</keyword>
<dbReference type="InterPro" id="IPR017871">
    <property type="entry name" value="ABC_transporter-like_CS"/>
</dbReference>
<evidence type="ECO:0000256" key="5">
    <source>
        <dbReference type="ARBA" id="ARBA00022840"/>
    </source>
</evidence>
<dbReference type="AlphaFoldDB" id="A0A7Y0BP24"/>
<keyword evidence="7 8" id="KW-0472">Membrane</keyword>
<dbReference type="InterPro" id="IPR003439">
    <property type="entry name" value="ABC_transporter-like_ATP-bd"/>
</dbReference>
<dbReference type="InterPro" id="IPR027417">
    <property type="entry name" value="P-loop_NTPase"/>
</dbReference>
<keyword evidence="2" id="KW-0813">Transport</keyword>
<evidence type="ECO:0000256" key="8">
    <source>
        <dbReference type="SAM" id="Phobius"/>
    </source>
</evidence>
<dbReference type="RefSeq" id="WP_169493227.1">
    <property type="nucleotide sequence ID" value="NZ_JABBGM010000003.1"/>
</dbReference>
<dbReference type="InterPro" id="IPR003593">
    <property type="entry name" value="AAA+_ATPase"/>
</dbReference>
<evidence type="ECO:0000256" key="4">
    <source>
        <dbReference type="ARBA" id="ARBA00022741"/>
    </source>
</evidence>
<dbReference type="PROSITE" id="PS50893">
    <property type="entry name" value="ABC_TRANSPORTER_2"/>
    <property type="match status" value="1"/>
</dbReference>
<comment type="caution">
    <text evidence="11">The sequence shown here is derived from an EMBL/GenBank/DDBJ whole genome shotgun (WGS) entry which is preliminary data.</text>
</comment>
<feature type="transmembrane region" description="Helical" evidence="8">
    <location>
        <begin position="83"/>
        <end position="105"/>
    </location>
</feature>
<dbReference type="SMART" id="SM00382">
    <property type="entry name" value="AAA"/>
    <property type="match status" value="1"/>
</dbReference>
<feature type="transmembrane region" description="Helical" evidence="8">
    <location>
        <begin position="151"/>
        <end position="171"/>
    </location>
</feature>
<dbReference type="SUPFAM" id="SSF90123">
    <property type="entry name" value="ABC transporter transmembrane region"/>
    <property type="match status" value="1"/>
</dbReference>
<keyword evidence="3 8" id="KW-0812">Transmembrane</keyword>
<feature type="transmembrane region" description="Helical" evidence="8">
    <location>
        <begin position="200"/>
        <end position="222"/>
    </location>
</feature>
<dbReference type="Pfam" id="PF06472">
    <property type="entry name" value="ABC_membrane_2"/>
    <property type="match status" value="1"/>
</dbReference>
<dbReference type="InterPro" id="IPR050835">
    <property type="entry name" value="ABC_transporter_sub-D"/>
</dbReference>
<dbReference type="SUPFAM" id="SSF52540">
    <property type="entry name" value="P-loop containing nucleoside triphosphate hydrolases"/>
    <property type="match status" value="1"/>
</dbReference>
<dbReference type="Gene3D" id="1.20.1560.10">
    <property type="entry name" value="ABC transporter type 1, transmembrane domain"/>
    <property type="match status" value="1"/>
</dbReference>
<dbReference type="PANTHER" id="PTHR11384:SF59">
    <property type="entry name" value="LYSOSOMAL COBALAMIN TRANSPORTER ABCD4"/>
    <property type="match status" value="1"/>
</dbReference>
<dbReference type="Pfam" id="PF00005">
    <property type="entry name" value="ABC_tran"/>
    <property type="match status" value="1"/>
</dbReference>
<gene>
    <name evidence="11" type="ORF">HHL27_09880</name>
</gene>
<evidence type="ECO:0000256" key="6">
    <source>
        <dbReference type="ARBA" id="ARBA00022989"/>
    </source>
</evidence>
<feature type="transmembrane region" description="Helical" evidence="8">
    <location>
        <begin position="176"/>
        <end position="194"/>
    </location>
</feature>
<dbReference type="PROSITE" id="PS50929">
    <property type="entry name" value="ABC_TM1F"/>
    <property type="match status" value="1"/>
</dbReference>
<evidence type="ECO:0000259" key="10">
    <source>
        <dbReference type="PROSITE" id="PS50929"/>
    </source>
</evidence>
<dbReference type="InterPro" id="IPR011527">
    <property type="entry name" value="ABC1_TM_dom"/>
</dbReference>
<dbReference type="GO" id="GO:0005886">
    <property type="term" value="C:plasma membrane"/>
    <property type="evidence" value="ECO:0007669"/>
    <property type="project" value="UniProtKB-SubCell"/>
</dbReference>
<evidence type="ECO:0000256" key="7">
    <source>
        <dbReference type="ARBA" id="ARBA00023136"/>
    </source>
</evidence>
<evidence type="ECO:0000259" key="9">
    <source>
        <dbReference type="PROSITE" id="PS50893"/>
    </source>
</evidence>
<sequence>MNASASPLPEGPAPVAATRRWNHALRLLGGFWSGREAPVAWAMLAVLLGLQFGTATLGLWMAEWEKTFFDMLQTRQGDLAASLLRFAGIVGAFAAVGFATSYLSATLALRWRAWLNADYTARWMAWRRYYRIERSGTLDNPDQRIAEDLDLLSRGILGLVTGFTFAVVSLVQFTGLLLSLSAPLTITVLGHALVLPGDMVIWGFVYAVGTSVLVVFVGRPIVARTMRQQHFEADYRFELIHVRRNAEQIAFSRAEPVELGNLAARFSALRRNMHGLILATTNLGVVQGLISQLTPMTPILLMLPRYFAGRMTIGDVMQGRNAFNQMSVALSWFMQSYGSIATQIAIIRRLRAFDAALALPPADAAADLEIGECHEPALHARDLAVRLPSGPLLVTVPDWQVEIGERWVVRGPSGAGKSTLLRVIAGLWPEASGHLAHLPQERMMFLPQRAYFPIGPLRAALAFPASADAFAAADLAAALARFNLAHLEARLDEVAPWTDVLSPGEQQRLAFIRVLLHRPDMLVMDEATSALDAGNAALAYSAVLQALPGLTLISVVHDDALEIHHTHLLHIADGIARRASLRP</sequence>
<dbReference type="EMBL" id="JABBGM010000003">
    <property type="protein sequence ID" value="NML93975.1"/>
    <property type="molecule type" value="Genomic_DNA"/>
</dbReference>
<comment type="subcellular location">
    <subcellularLocation>
        <location evidence="1">Cell membrane</location>
        <topology evidence="1">Multi-pass membrane protein</topology>
    </subcellularLocation>
</comment>
<accession>A0A7Y0BP24</accession>
<keyword evidence="12" id="KW-1185">Reference proteome</keyword>
<evidence type="ECO:0000256" key="2">
    <source>
        <dbReference type="ARBA" id="ARBA00022448"/>
    </source>
</evidence>